<reference evidence="3 4" key="1">
    <citation type="submission" date="2020-12" db="EMBL/GenBank/DDBJ databases">
        <title>Whole genome sequences of gut porcine anaerobes.</title>
        <authorList>
            <person name="Kubasova T."/>
            <person name="Jahodarova E."/>
            <person name="Rychlik I."/>
        </authorList>
    </citation>
    <scope>NUCLEOTIDE SEQUENCE [LARGE SCALE GENOMIC DNA]</scope>
    <source>
        <strain evidence="3 4">An867</strain>
    </source>
</reference>
<feature type="transmembrane region" description="Helical" evidence="2">
    <location>
        <begin position="14"/>
        <end position="32"/>
    </location>
</feature>
<keyword evidence="2" id="KW-0812">Transmembrane</keyword>
<name>A0ABS9CLK8_9FIRM</name>
<comment type="caution">
    <text evidence="3">The sequence shown here is derived from an EMBL/GenBank/DDBJ whole genome shotgun (WGS) entry which is preliminary data.</text>
</comment>
<evidence type="ECO:0000256" key="1">
    <source>
        <dbReference type="SAM" id="MobiDB-lite"/>
    </source>
</evidence>
<keyword evidence="4" id="KW-1185">Reference proteome</keyword>
<keyword evidence="2" id="KW-0472">Membrane</keyword>
<dbReference type="EMBL" id="JAFBIT010000001">
    <property type="protein sequence ID" value="MCF2651685.1"/>
    <property type="molecule type" value="Genomic_DNA"/>
</dbReference>
<keyword evidence="2" id="KW-1133">Transmembrane helix</keyword>
<proteinExistence type="predicted"/>
<dbReference type="RefSeq" id="WP_235322692.1">
    <property type="nucleotide sequence ID" value="NZ_JAFBIT010000001.1"/>
</dbReference>
<evidence type="ECO:0008006" key="5">
    <source>
        <dbReference type="Google" id="ProtNLM"/>
    </source>
</evidence>
<evidence type="ECO:0000256" key="2">
    <source>
        <dbReference type="SAM" id="Phobius"/>
    </source>
</evidence>
<dbReference type="Proteomes" id="UP001299220">
    <property type="component" value="Unassembled WGS sequence"/>
</dbReference>
<accession>A0ABS9CLK8</accession>
<evidence type="ECO:0000313" key="4">
    <source>
        <dbReference type="Proteomes" id="UP001299220"/>
    </source>
</evidence>
<organism evidence="3 4">
    <name type="scientific">Anaeromassilibacillus senegalensis</name>
    <dbReference type="NCBI Taxonomy" id="1673717"/>
    <lineage>
        <taxon>Bacteria</taxon>
        <taxon>Bacillati</taxon>
        <taxon>Bacillota</taxon>
        <taxon>Clostridia</taxon>
        <taxon>Eubacteriales</taxon>
        <taxon>Acutalibacteraceae</taxon>
        <taxon>Anaeromassilibacillus</taxon>
    </lineage>
</organism>
<gene>
    <name evidence="3" type="ORF">JQM67_03635</name>
</gene>
<feature type="region of interest" description="Disordered" evidence="1">
    <location>
        <begin position="94"/>
        <end position="113"/>
    </location>
</feature>
<evidence type="ECO:0000313" key="3">
    <source>
        <dbReference type="EMBL" id="MCF2651685.1"/>
    </source>
</evidence>
<protein>
    <recommendedName>
        <fullName evidence="5">Stage III sporulation protein AG</fullName>
    </recommendedName>
</protein>
<sequence>MQEKAKALLKSGKLTYILIGVCVLAALAVILWPTGKADEPQEVASEAVELTAEAYSAAVSERIAQMVSAITGEADPHVTVTLKSMGETVYATEDRQSEKNAQEYAGDSLNKTQTDGDTEKTYILVKSADGSQKPLIVTQTEPEIRGVVIVSRWGNDAQVREKITQAVKTALDLSSTQVCVTGRSEYT</sequence>